<reference evidence="1 2" key="1">
    <citation type="submission" date="2020-08" db="EMBL/GenBank/DDBJ databases">
        <title>Plant Genome Project.</title>
        <authorList>
            <person name="Zhang R.-G."/>
        </authorList>
    </citation>
    <scope>NUCLEOTIDE SEQUENCE [LARGE SCALE GENOMIC DNA]</scope>
    <source>
        <tissue evidence="1">Rhizome</tissue>
    </source>
</reference>
<dbReference type="EMBL" id="JACMSC010000004">
    <property type="protein sequence ID" value="KAG6524264.1"/>
    <property type="molecule type" value="Genomic_DNA"/>
</dbReference>
<dbReference type="AlphaFoldDB" id="A0A8J5LRF5"/>
<comment type="caution">
    <text evidence="1">The sequence shown here is derived from an EMBL/GenBank/DDBJ whole genome shotgun (WGS) entry which is preliminary data.</text>
</comment>
<proteinExistence type="predicted"/>
<protein>
    <submittedName>
        <fullName evidence="1">Uncharacterized protein</fullName>
    </submittedName>
</protein>
<name>A0A8J5LRF5_ZINOF</name>
<dbReference type="Proteomes" id="UP000734854">
    <property type="component" value="Unassembled WGS sequence"/>
</dbReference>
<gene>
    <name evidence="1" type="ORF">ZIOFF_014170</name>
</gene>
<keyword evidence="2" id="KW-1185">Reference proteome</keyword>
<organism evidence="1 2">
    <name type="scientific">Zingiber officinale</name>
    <name type="common">Ginger</name>
    <name type="synonym">Amomum zingiber</name>
    <dbReference type="NCBI Taxonomy" id="94328"/>
    <lineage>
        <taxon>Eukaryota</taxon>
        <taxon>Viridiplantae</taxon>
        <taxon>Streptophyta</taxon>
        <taxon>Embryophyta</taxon>
        <taxon>Tracheophyta</taxon>
        <taxon>Spermatophyta</taxon>
        <taxon>Magnoliopsida</taxon>
        <taxon>Liliopsida</taxon>
        <taxon>Zingiberales</taxon>
        <taxon>Zingiberaceae</taxon>
        <taxon>Zingiber</taxon>
    </lineage>
</organism>
<evidence type="ECO:0000313" key="1">
    <source>
        <dbReference type="EMBL" id="KAG6524264.1"/>
    </source>
</evidence>
<accession>A0A8J5LRF5</accession>
<evidence type="ECO:0000313" key="2">
    <source>
        <dbReference type="Proteomes" id="UP000734854"/>
    </source>
</evidence>
<sequence length="100" mass="11477">MRRCRQTGLPVYPLNACSSLASDQNHQQQIDGLPPSRDVFDHNISNSTVADEEQTWCSYKKQKCYRNSTCPDATVHNFEASDCVDLESDVYTRRFDEANR</sequence>